<dbReference type="STRING" id="1076872.G8ZS69"/>
<dbReference type="OrthoDB" id="447953at2759"/>
<dbReference type="GO" id="GO:0034045">
    <property type="term" value="C:phagophore assembly site membrane"/>
    <property type="evidence" value="ECO:0007669"/>
    <property type="project" value="UniProtKB-SubCell"/>
</dbReference>
<dbReference type="GO" id="GO:0000149">
    <property type="term" value="F:SNARE binding"/>
    <property type="evidence" value="ECO:0007669"/>
    <property type="project" value="EnsemblFungi"/>
</dbReference>
<evidence type="ECO:0000259" key="13">
    <source>
        <dbReference type="Pfam" id="PF10377"/>
    </source>
</evidence>
<keyword evidence="8 10" id="KW-0175">Coiled coil</keyword>
<evidence type="ECO:0000256" key="6">
    <source>
        <dbReference type="ARBA" id="ARBA00022927"/>
    </source>
</evidence>
<proteinExistence type="inferred from homology"/>
<dbReference type="GO" id="GO:2000786">
    <property type="term" value="P:positive regulation of autophagosome assembly"/>
    <property type="evidence" value="ECO:0007669"/>
    <property type="project" value="EnsemblFungi"/>
</dbReference>
<comment type="subcellular location">
    <subcellularLocation>
        <location evidence="9">Preautophagosomal structure membrane</location>
        <topology evidence="9">Peripheral membrane protein</topology>
    </subcellularLocation>
    <subcellularLocation>
        <location evidence="1 9">Vacuole membrane</location>
        <topology evidence="1 9">Peripheral membrane protein</topology>
    </subcellularLocation>
    <text evidence="9">During pexophagy, accumulates in the vacuolar membrane region, where the peroxisomes contact the vacuole.</text>
</comment>
<dbReference type="GO" id="GO:0007059">
    <property type="term" value="P:chromosome segregation"/>
    <property type="evidence" value="ECO:0007669"/>
    <property type="project" value="EnsemblFungi"/>
</dbReference>
<dbReference type="GO" id="GO:0000425">
    <property type="term" value="P:pexophagy"/>
    <property type="evidence" value="ECO:0007669"/>
    <property type="project" value="EnsemblFungi"/>
</dbReference>
<evidence type="ECO:0000259" key="12">
    <source>
        <dbReference type="Pfam" id="PF04108"/>
    </source>
</evidence>
<dbReference type="GO" id="GO:0005774">
    <property type="term" value="C:vacuolar membrane"/>
    <property type="evidence" value="ECO:0007669"/>
    <property type="project" value="UniProtKB-SubCell"/>
</dbReference>
<dbReference type="GO" id="GO:0034517">
    <property type="term" value="P:ribophagy"/>
    <property type="evidence" value="ECO:0007669"/>
    <property type="project" value="EnsemblFungi"/>
</dbReference>
<comment type="similarity">
    <text evidence="2 9">Belongs to the ATG11 family.</text>
</comment>
<evidence type="ECO:0000256" key="10">
    <source>
        <dbReference type="SAM" id="Coils"/>
    </source>
</evidence>
<dbReference type="InterPro" id="IPR019460">
    <property type="entry name" value="Atg11_C"/>
</dbReference>
<dbReference type="FunCoup" id="G8ZS69">
    <property type="interactions" value="193"/>
</dbReference>
<protein>
    <recommendedName>
        <fullName evidence="3 9">Autophagy-related protein 11</fullName>
    </recommendedName>
</protein>
<evidence type="ECO:0000256" key="4">
    <source>
        <dbReference type="ARBA" id="ARBA00022448"/>
    </source>
</evidence>
<dbReference type="GO" id="GO:0034727">
    <property type="term" value="P:piecemeal microautophagy of the nucleus"/>
    <property type="evidence" value="ECO:0007669"/>
    <property type="project" value="EnsemblFungi"/>
</dbReference>
<evidence type="ECO:0000256" key="9">
    <source>
        <dbReference type="RuleBase" id="RU367075"/>
    </source>
</evidence>
<dbReference type="GO" id="GO:0060090">
    <property type="term" value="F:molecular adaptor activity"/>
    <property type="evidence" value="ECO:0007669"/>
    <property type="project" value="EnsemblFungi"/>
</dbReference>
<feature type="domain" description="Autophagy protein ATG17-like" evidence="12">
    <location>
        <begin position="149"/>
        <end position="481"/>
    </location>
</feature>
<dbReference type="GO" id="GO:0031503">
    <property type="term" value="P:protein-containing complex localization"/>
    <property type="evidence" value="ECO:0007669"/>
    <property type="project" value="EnsemblFungi"/>
</dbReference>
<dbReference type="GO" id="GO:0000422">
    <property type="term" value="P:autophagy of mitochondrion"/>
    <property type="evidence" value="ECO:0007669"/>
    <property type="project" value="EnsemblFungi"/>
</dbReference>
<reference evidence="14 15" key="1">
    <citation type="journal article" date="2011" name="Proc. Natl. Acad. Sci. U.S.A.">
        <title>Evolutionary erosion of yeast sex chromosomes by mating-type switching accidents.</title>
        <authorList>
            <person name="Gordon J.L."/>
            <person name="Armisen D."/>
            <person name="Proux-Wera E."/>
            <person name="Oheigeartaigh S.S."/>
            <person name="Byrne K.P."/>
            <person name="Wolfe K.H."/>
        </authorList>
    </citation>
    <scope>NUCLEOTIDE SEQUENCE [LARGE SCALE GENOMIC DNA]</scope>
    <source>
        <strain evidence="15">ATCC 10662 / CBS 1146 / NBRC 0425 / NCYC 2629 / NRRL Y-866</strain>
    </source>
</reference>
<dbReference type="PANTHER" id="PTHR13222:SF1">
    <property type="entry name" value="RB1-INDUCIBLE COILED-COIL PROTEIN 1"/>
    <property type="match status" value="1"/>
</dbReference>
<dbReference type="Proteomes" id="UP000005627">
    <property type="component" value="Chromosome 3"/>
</dbReference>
<feature type="region of interest" description="Disordered" evidence="11">
    <location>
        <begin position="1029"/>
        <end position="1048"/>
    </location>
</feature>
<dbReference type="InterPro" id="IPR045326">
    <property type="entry name" value="ATG17-like_dom"/>
</dbReference>
<dbReference type="GO" id="GO:0006995">
    <property type="term" value="P:cellular response to nitrogen starvation"/>
    <property type="evidence" value="ECO:0007669"/>
    <property type="project" value="EnsemblFungi"/>
</dbReference>
<feature type="domain" description="Autophagy-related protein 11 C-terminal" evidence="13">
    <location>
        <begin position="951"/>
        <end position="1117"/>
    </location>
</feature>
<keyword evidence="7 9" id="KW-0072">Autophagy</keyword>
<dbReference type="GO" id="GO:0032258">
    <property type="term" value="P:cytoplasm to vacuole targeting by the Cvt pathway"/>
    <property type="evidence" value="ECO:0007669"/>
    <property type="project" value="EnsemblFungi"/>
</dbReference>
<keyword evidence="4 9" id="KW-0813">Transport</keyword>
<keyword evidence="5 9" id="KW-0926">Vacuole</keyword>
<keyword evidence="15" id="KW-1185">Reference proteome</keyword>
<dbReference type="GO" id="GO:0061709">
    <property type="term" value="P:reticulophagy"/>
    <property type="evidence" value="ECO:0007669"/>
    <property type="project" value="EnsemblFungi"/>
</dbReference>
<dbReference type="GO" id="GO:1990316">
    <property type="term" value="C:Atg1/ULK1 kinase complex"/>
    <property type="evidence" value="ECO:0007669"/>
    <property type="project" value="TreeGrafter"/>
</dbReference>
<dbReference type="eggNOG" id="ENOG502QVZE">
    <property type="taxonomic scope" value="Eukaryota"/>
</dbReference>
<comment type="subunit">
    <text evidence="9">Homodimer.</text>
</comment>
<dbReference type="Pfam" id="PF04108">
    <property type="entry name" value="ATG17_like"/>
    <property type="match status" value="1"/>
</dbReference>
<feature type="coiled-coil region" evidence="10">
    <location>
        <begin position="757"/>
        <end position="852"/>
    </location>
</feature>
<dbReference type="AlphaFoldDB" id="G8ZS69"/>
<dbReference type="InParanoid" id="G8ZS69"/>
<evidence type="ECO:0000256" key="3">
    <source>
        <dbReference type="ARBA" id="ARBA00013804"/>
    </source>
</evidence>
<comment type="function">
    <text evidence="9">Involved in cytoplasm to vacuole transport (Cvt), pexophagy, mitophagy and nucleophagy. Recruits mitochondria for their selective degradation via autophagy (mitophagy) during starvation. Works as scaffold proteins that recruit ATG proteins to the pre-autophagosome (PAS), the site of vesicle/autophagosome formation. Required for the Cvt vesicles completion.</text>
</comment>
<organism evidence="14 15">
    <name type="scientific">Torulaspora delbrueckii</name>
    <name type="common">Yeast</name>
    <name type="synonym">Candida colliculosa</name>
    <dbReference type="NCBI Taxonomy" id="4950"/>
    <lineage>
        <taxon>Eukaryota</taxon>
        <taxon>Fungi</taxon>
        <taxon>Dikarya</taxon>
        <taxon>Ascomycota</taxon>
        <taxon>Saccharomycotina</taxon>
        <taxon>Saccharomycetes</taxon>
        <taxon>Saccharomycetales</taxon>
        <taxon>Saccharomycetaceae</taxon>
        <taxon>Torulaspora</taxon>
    </lineage>
</organism>
<evidence type="ECO:0000256" key="1">
    <source>
        <dbReference type="ARBA" id="ARBA00004148"/>
    </source>
</evidence>
<dbReference type="KEGG" id="tdl:TDEL_0C04720"/>
<evidence type="ECO:0000256" key="8">
    <source>
        <dbReference type="ARBA" id="ARBA00023054"/>
    </source>
</evidence>
<dbReference type="GO" id="GO:0019901">
    <property type="term" value="F:protein kinase binding"/>
    <property type="evidence" value="ECO:0007669"/>
    <property type="project" value="TreeGrafter"/>
</dbReference>
<name>G8ZS69_TORDE</name>
<dbReference type="Pfam" id="PF10377">
    <property type="entry name" value="ATG11"/>
    <property type="match status" value="1"/>
</dbReference>
<dbReference type="RefSeq" id="XP_003680572.1">
    <property type="nucleotide sequence ID" value="XM_003680524.1"/>
</dbReference>
<keyword evidence="9" id="KW-0472">Membrane</keyword>
<evidence type="ECO:0000256" key="11">
    <source>
        <dbReference type="SAM" id="MobiDB-lite"/>
    </source>
</evidence>
<evidence type="ECO:0000313" key="14">
    <source>
        <dbReference type="EMBL" id="CCE91361.1"/>
    </source>
</evidence>
<dbReference type="PANTHER" id="PTHR13222">
    <property type="entry name" value="RB1-INDUCIBLE COILED-COIL"/>
    <property type="match status" value="1"/>
</dbReference>
<dbReference type="GO" id="GO:0034497">
    <property type="term" value="P:protein localization to phagophore assembly site"/>
    <property type="evidence" value="ECO:0007669"/>
    <property type="project" value="EnsemblFungi"/>
</dbReference>
<dbReference type="EMBL" id="HE616744">
    <property type="protein sequence ID" value="CCE91361.1"/>
    <property type="molecule type" value="Genomic_DNA"/>
</dbReference>
<keyword evidence="6 9" id="KW-0653">Protein transport</keyword>
<evidence type="ECO:0000256" key="7">
    <source>
        <dbReference type="ARBA" id="ARBA00023006"/>
    </source>
</evidence>
<dbReference type="GO" id="GO:1903599">
    <property type="term" value="P:positive regulation of autophagy of mitochondrion"/>
    <property type="evidence" value="ECO:0007669"/>
    <property type="project" value="UniProtKB-UniRule"/>
</dbReference>
<sequence>MSDNAFLINAITGEKITTDVKFFMSLDEFRDFISQKWRIPSEQLLILLPFGNKLKSSGFRECLRSNTLDENEFYIYDRRLFSIIKEPLRRAHDSEALQDESYKKAEVLLSNLVRDTLQKRESALLKPINSPLADADLRIESLNARSITSLLTTNLGWLSALEIDVHYFRNLMSECAAQTSEILRCLSVCEQYLRLYCYDVEKLYNSNVEFLNQLAQNGQSSKWKECYNQVLHKLQGIEGPLERYVDLKTTEQNENSIKLLDQSINSKLKKVKRDLDKNADLRAQITEAIALLQNNSTLKNMKDNLEETMLTRFDEIVEETRRRSRDFLEQDSIDSFNDGMEDIHSFLLNTKNEVSGKLFTIAQALYAQSEQVIERKHKLQINAILLLGQIAFVQVETIGIKRKLLNECNKDLDLYQKNEIQFAKIEDIPLIYGLFLVEKYRRESWILQVLSQTRSLAGEYEQIRNKEQDHRTKWTENFGSTASLFCRNLENFTESEKIEELFLNDVLSHERQADEKVISVRHSLNKTRELIDEYIAQLRELKVGDNVSELISQSFSEAKSYQVTIVRVRDSKESSTSASNQINGYRARIKKLESLLHDARYSNPGHWPSGILNTTFITPFHNSVTTVSSKMSSSSLLETDRNLNVANVIEVENKLKNLQQINEKLRRDGETKDMHLSVTKSKITDLELETMAFKETMTYLNKELARLTDEEEKSRFENINQQNSFKQEMEAIIRENSKLFSEFSRLKHRTEVDDTLKREAMNQAKKLDEELGQERRTLQEKTVAFEEEISKLNERLTLLEEENKELKEKKQVIQEVEDEQKELTPPTDLAKESEKEENLAELRNQNRDTEATIYEVFASDVFILENIGLLLSLDENNRIIIKRVKGLRRGQSQGVLDDSIQISEADVLVKSTIYRDVKKMYDEVHNTDDMDKHKSLFEEVRKLYDNKLYETAVIRRFKDIETLAKKLTKENKKKRGQLESHQNERLTLKNFQVGDLALFLPTREHNSPTESSVSSLNSSFSSVDLSTPPPFDTVTMHPSSAGKDRISKKSKSRPWAAFTAFDESTRYFLKDENNMIKGKDWFVGKILTMEKFIAEDTNSNPYKLPNGVSWFQVTAAMISCQV</sequence>
<gene>
    <name evidence="14" type="primary">TDEL0C04720</name>
    <name evidence="14" type="ORF">TDEL_0C04720</name>
</gene>
<accession>G8ZS69</accession>
<dbReference type="InterPro" id="IPR040040">
    <property type="entry name" value="ATG11"/>
</dbReference>
<evidence type="ECO:0000256" key="2">
    <source>
        <dbReference type="ARBA" id="ARBA00009729"/>
    </source>
</evidence>
<evidence type="ECO:0000313" key="15">
    <source>
        <dbReference type="Proteomes" id="UP000005627"/>
    </source>
</evidence>
<evidence type="ECO:0000256" key="5">
    <source>
        <dbReference type="ARBA" id="ARBA00022554"/>
    </source>
</evidence>
<dbReference type="GO" id="GO:0071957">
    <property type="term" value="C:old mitotic spindle pole body"/>
    <property type="evidence" value="ECO:0007669"/>
    <property type="project" value="EnsemblFungi"/>
</dbReference>
<dbReference type="HOGENOM" id="CLU_272501_0_0_1"/>
<dbReference type="GeneID" id="11500696"/>